<dbReference type="PANTHER" id="PTHR45689:SF14">
    <property type="entry name" value="CYCLIC NUCLEOTIDE-GATED CATION CHANNEL SUBUNIT A-LIKE PROTEIN"/>
    <property type="match status" value="1"/>
</dbReference>
<dbReference type="InterPro" id="IPR014710">
    <property type="entry name" value="RmlC-like_jellyroll"/>
</dbReference>
<dbReference type="GO" id="GO:0098855">
    <property type="term" value="C:HCN channel complex"/>
    <property type="evidence" value="ECO:0007669"/>
    <property type="project" value="TreeGrafter"/>
</dbReference>
<dbReference type="Pfam" id="PF00027">
    <property type="entry name" value="cNMP_binding"/>
    <property type="match status" value="1"/>
</dbReference>
<dbReference type="Gene3D" id="2.60.120.10">
    <property type="entry name" value="Jelly Rolls"/>
    <property type="match status" value="1"/>
</dbReference>
<dbReference type="PROSITE" id="PS50042">
    <property type="entry name" value="CNMP_BINDING_3"/>
    <property type="match status" value="1"/>
</dbReference>
<evidence type="ECO:0000313" key="3">
    <source>
        <dbReference type="EMBL" id="KAJ8916688.1"/>
    </source>
</evidence>
<dbReference type="InterPro" id="IPR000595">
    <property type="entry name" value="cNMP-bd_dom"/>
</dbReference>
<evidence type="ECO:0000313" key="4">
    <source>
        <dbReference type="Proteomes" id="UP001159042"/>
    </source>
</evidence>
<dbReference type="GO" id="GO:0035725">
    <property type="term" value="P:sodium ion transmembrane transport"/>
    <property type="evidence" value="ECO:0007669"/>
    <property type="project" value="TreeGrafter"/>
</dbReference>
<dbReference type="EMBL" id="JANEYG010000041">
    <property type="protein sequence ID" value="KAJ8916688.1"/>
    <property type="molecule type" value="Genomic_DNA"/>
</dbReference>
<dbReference type="GO" id="GO:0005249">
    <property type="term" value="F:voltage-gated potassium channel activity"/>
    <property type="evidence" value="ECO:0007669"/>
    <property type="project" value="TreeGrafter"/>
</dbReference>
<dbReference type="SUPFAM" id="SSF51206">
    <property type="entry name" value="cAMP-binding domain-like"/>
    <property type="match status" value="1"/>
</dbReference>
<dbReference type="AlphaFoldDB" id="A0AAV8VR05"/>
<dbReference type="CDD" id="cd00038">
    <property type="entry name" value="CAP_ED"/>
    <property type="match status" value="1"/>
</dbReference>
<proteinExistence type="predicted"/>
<evidence type="ECO:0000256" key="1">
    <source>
        <dbReference type="SAM" id="Phobius"/>
    </source>
</evidence>
<sequence length="269" mass="31570">MFTSCYFLGIFNEYVTHSIREQILLAVITLFGRLYTLYLIANVLSIFGLTGFSDSFYEHNMSVLKDYMDSKGLPYGLRKRMLRYYKFKFQGRYFNEEEIIKCLSKKLRTELFLFSARKLFEKVPIFQKLHTFMLGVLIAHMNSDIYSAKDVIVSLGFNPEHIHFIASGTVAIINEHKHELCHLEDSDDFGGSFFVGEDNRFVMVAVENTEVFSIHKKLFLQLMRLYPNVMKELCYSQMERLNQIRKVEREVEQERRDVLSGLVEGDTHV</sequence>
<feature type="transmembrane region" description="Helical" evidence="1">
    <location>
        <begin position="23"/>
        <end position="52"/>
    </location>
</feature>
<keyword evidence="1" id="KW-1133">Transmembrane helix</keyword>
<organism evidence="3 4">
    <name type="scientific">Exocentrus adspersus</name>
    <dbReference type="NCBI Taxonomy" id="1586481"/>
    <lineage>
        <taxon>Eukaryota</taxon>
        <taxon>Metazoa</taxon>
        <taxon>Ecdysozoa</taxon>
        <taxon>Arthropoda</taxon>
        <taxon>Hexapoda</taxon>
        <taxon>Insecta</taxon>
        <taxon>Pterygota</taxon>
        <taxon>Neoptera</taxon>
        <taxon>Endopterygota</taxon>
        <taxon>Coleoptera</taxon>
        <taxon>Polyphaga</taxon>
        <taxon>Cucujiformia</taxon>
        <taxon>Chrysomeloidea</taxon>
        <taxon>Cerambycidae</taxon>
        <taxon>Lamiinae</taxon>
        <taxon>Acanthocinini</taxon>
        <taxon>Exocentrus</taxon>
    </lineage>
</organism>
<evidence type="ECO:0000259" key="2">
    <source>
        <dbReference type="PROSITE" id="PS50042"/>
    </source>
</evidence>
<comment type="caution">
    <text evidence="3">The sequence shown here is derived from an EMBL/GenBank/DDBJ whole genome shotgun (WGS) entry which is preliminary data.</text>
</comment>
<dbReference type="Proteomes" id="UP001159042">
    <property type="component" value="Unassembled WGS sequence"/>
</dbReference>
<dbReference type="InterPro" id="IPR018490">
    <property type="entry name" value="cNMP-bd_dom_sf"/>
</dbReference>
<gene>
    <name evidence="3" type="ORF">NQ315_000333</name>
</gene>
<dbReference type="PANTHER" id="PTHR45689">
    <property type="entry name" value="I[[H]] CHANNEL, ISOFORM E"/>
    <property type="match status" value="1"/>
</dbReference>
<dbReference type="Gene3D" id="1.10.287.630">
    <property type="entry name" value="Helix hairpin bin"/>
    <property type="match status" value="1"/>
</dbReference>
<keyword evidence="1" id="KW-0472">Membrane</keyword>
<accession>A0AAV8VR05</accession>
<feature type="domain" description="Cyclic nucleotide-binding" evidence="2">
    <location>
        <begin position="125"/>
        <end position="240"/>
    </location>
</feature>
<keyword evidence="4" id="KW-1185">Reference proteome</keyword>
<reference evidence="3 4" key="1">
    <citation type="journal article" date="2023" name="Insect Mol. Biol.">
        <title>Genome sequencing provides insights into the evolution of gene families encoding plant cell wall-degrading enzymes in longhorned beetles.</title>
        <authorList>
            <person name="Shin N.R."/>
            <person name="Okamura Y."/>
            <person name="Kirsch R."/>
            <person name="Pauchet Y."/>
        </authorList>
    </citation>
    <scope>NUCLEOTIDE SEQUENCE [LARGE SCALE GENOMIC DNA]</scope>
    <source>
        <strain evidence="3">EAD_L_NR</strain>
    </source>
</reference>
<dbReference type="InterPro" id="IPR051413">
    <property type="entry name" value="K/Na_HCN_channel"/>
</dbReference>
<protein>
    <recommendedName>
        <fullName evidence="2">Cyclic nucleotide-binding domain-containing protein</fullName>
    </recommendedName>
</protein>
<name>A0AAV8VR05_9CUCU</name>
<dbReference type="GO" id="GO:0003254">
    <property type="term" value="P:regulation of membrane depolarization"/>
    <property type="evidence" value="ECO:0007669"/>
    <property type="project" value="TreeGrafter"/>
</dbReference>
<keyword evidence="1" id="KW-0812">Transmembrane</keyword>